<dbReference type="OrthoDB" id="3367042at2759"/>
<dbReference type="Proteomes" id="UP000245946">
    <property type="component" value="Unassembled WGS sequence"/>
</dbReference>
<keyword evidence="4" id="KW-1185">Reference proteome</keyword>
<reference evidence="3 4" key="1">
    <citation type="journal article" date="2018" name="Mol. Biol. Evol.">
        <title>Broad Genomic Sampling Reveals a Smut Pathogenic Ancestry of the Fungal Clade Ustilaginomycotina.</title>
        <authorList>
            <person name="Kijpornyongpan T."/>
            <person name="Mondo S.J."/>
            <person name="Barry K."/>
            <person name="Sandor L."/>
            <person name="Lee J."/>
            <person name="Lipzen A."/>
            <person name="Pangilinan J."/>
            <person name="LaButti K."/>
            <person name="Hainaut M."/>
            <person name="Henrissat B."/>
            <person name="Grigoriev I.V."/>
            <person name="Spatafora J.W."/>
            <person name="Aime M.C."/>
        </authorList>
    </citation>
    <scope>NUCLEOTIDE SEQUENCE [LARGE SCALE GENOMIC DNA]</scope>
    <source>
        <strain evidence="3 4">MCA 4186</strain>
    </source>
</reference>
<feature type="repeat" description="PPR" evidence="1">
    <location>
        <begin position="571"/>
        <end position="605"/>
    </location>
</feature>
<dbReference type="PROSITE" id="PS51375">
    <property type="entry name" value="PPR"/>
    <property type="match status" value="2"/>
</dbReference>
<name>A0A316ZI72_9BASI</name>
<organism evidence="3 4">
    <name type="scientific">Tilletiopsis washingtonensis</name>
    <dbReference type="NCBI Taxonomy" id="58919"/>
    <lineage>
        <taxon>Eukaryota</taxon>
        <taxon>Fungi</taxon>
        <taxon>Dikarya</taxon>
        <taxon>Basidiomycota</taxon>
        <taxon>Ustilaginomycotina</taxon>
        <taxon>Exobasidiomycetes</taxon>
        <taxon>Entylomatales</taxon>
        <taxon>Entylomatales incertae sedis</taxon>
        <taxon>Tilletiopsis</taxon>
    </lineage>
</organism>
<dbReference type="InterPro" id="IPR002885">
    <property type="entry name" value="PPR_rpt"/>
</dbReference>
<dbReference type="NCBIfam" id="TIGR00756">
    <property type="entry name" value="PPR"/>
    <property type="match status" value="1"/>
</dbReference>
<proteinExistence type="predicted"/>
<feature type="compositionally biased region" description="Low complexity" evidence="2">
    <location>
        <begin position="32"/>
        <end position="45"/>
    </location>
</feature>
<sequence>MLNRSLCAAARARGMLAAPLVGSAAPSHAGPSRAAHSHSVAGAVSQPAAGDARPQHRARKGTGGNRQLPGVRNQQQRAQPRAAAYAEHDVWQPLSPPKPAFARPPRQPAWMAAPRDNAATQHNGRLLRLRAALGAGDGAAVHEAWLALGEGRSRLIEADRVLLLRLAKRELEDAGGDTEAIAAARRDYALAAAQRRSALTVDWARLCLRAGDVDTPARLAATFIGAAPPTHAGVDVQVLSLVSLAMLGWCSQSRDLQPLLALVRGQPHLRSATISLPRIRRTCDAVFKEQPCLLPNAEQAREAAMEAAPLLDASWGIDSLPARQAEDEEDDGEPARSLATSDPDTQNSLATRFASLAGMRQADAVLALDAAAQRAIELGYLRSGADAEWTDQTTASLLEALLGLDKRAEAAAAWKAHLVRSGKPRPSSTVWSGLLHGYARVVDSTALWDTWKSMRPEERTPKMLTTTISGLFHGREVEEARERAMALFQEARSQGPLSVEVWNAVLYGQVTSDRIAVVESLLQEMVAGHNGAPRPSVSTFNTVLRYFARRGDIPELQARLRAMSEFGIEPDVVTYTTVLDGLMRAGRSSPTATVLQLMRESGEAPNVYTHTALLKGLLNPGGTLEASGARMHAVPHFREALELLLKMEAEGPLPSEVTYNAVAHAVVRHGTDVHEALSTLPEPFSSPVPLSAPGEEPGVLDCLAREAPNVGIALQIWDRMRARKLPLPRPAVHTFLMAFLSASHLPEPAVRALERRTTQLLERCTSEGPSPRPRTWLLVLQLLMERNSPATLKRVLALHGKWAADRPEAADGMLGRLVHQARTQLAQDRGE</sequence>
<protein>
    <recommendedName>
        <fullName evidence="5">Pentacotripeptide-repeat region of PRORP domain-containing protein</fullName>
    </recommendedName>
</protein>
<evidence type="ECO:0000313" key="4">
    <source>
        <dbReference type="Proteomes" id="UP000245946"/>
    </source>
</evidence>
<dbReference type="InterPro" id="IPR011990">
    <property type="entry name" value="TPR-like_helical_dom_sf"/>
</dbReference>
<feature type="repeat" description="PPR" evidence="1">
    <location>
        <begin position="536"/>
        <end position="570"/>
    </location>
</feature>
<dbReference type="Pfam" id="PF13041">
    <property type="entry name" value="PPR_2"/>
    <property type="match status" value="1"/>
</dbReference>
<gene>
    <name evidence="3" type="ORF">FA09DRAFT_336155</name>
</gene>
<evidence type="ECO:0008006" key="5">
    <source>
        <dbReference type="Google" id="ProtNLM"/>
    </source>
</evidence>
<feature type="region of interest" description="Disordered" evidence="2">
    <location>
        <begin position="22"/>
        <end position="81"/>
    </location>
</feature>
<dbReference type="EMBL" id="KZ819284">
    <property type="protein sequence ID" value="PWO00749.1"/>
    <property type="molecule type" value="Genomic_DNA"/>
</dbReference>
<dbReference type="STRING" id="58919.A0A316ZI72"/>
<dbReference type="PANTHER" id="PTHR47938:SF35">
    <property type="entry name" value="PENTATRICOPEPTIDE REPEAT-CONTAINING PROTEIN 4, MITOCHONDRIAL-RELATED"/>
    <property type="match status" value="1"/>
</dbReference>
<dbReference type="AlphaFoldDB" id="A0A316ZI72"/>
<dbReference type="RefSeq" id="XP_025601027.1">
    <property type="nucleotide sequence ID" value="XM_025743848.1"/>
</dbReference>
<dbReference type="Gene3D" id="1.25.40.10">
    <property type="entry name" value="Tetratricopeptide repeat domain"/>
    <property type="match status" value="2"/>
</dbReference>
<evidence type="ECO:0000256" key="1">
    <source>
        <dbReference type="PROSITE-ProRule" id="PRU00708"/>
    </source>
</evidence>
<feature type="region of interest" description="Disordered" evidence="2">
    <location>
        <begin position="323"/>
        <end position="346"/>
    </location>
</feature>
<dbReference type="GeneID" id="37271392"/>
<evidence type="ECO:0000256" key="2">
    <source>
        <dbReference type="SAM" id="MobiDB-lite"/>
    </source>
</evidence>
<evidence type="ECO:0000313" key="3">
    <source>
        <dbReference type="EMBL" id="PWO00749.1"/>
    </source>
</evidence>
<dbReference type="GO" id="GO:0003729">
    <property type="term" value="F:mRNA binding"/>
    <property type="evidence" value="ECO:0007669"/>
    <property type="project" value="TreeGrafter"/>
</dbReference>
<accession>A0A316ZI72</accession>
<dbReference type="PANTHER" id="PTHR47938">
    <property type="entry name" value="RESPIRATORY COMPLEX I CHAPERONE (CIA84), PUTATIVE (AFU_ORTHOLOGUE AFUA_2G06020)-RELATED"/>
    <property type="match status" value="1"/>
</dbReference>